<keyword evidence="3" id="KW-1185">Reference proteome</keyword>
<feature type="compositionally biased region" description="Basic and acidic residues" evidence="1">
    <location>
        <begin position="28"/>
        <end position="38"/>
    </location>
</feature>
<dbReference type="Gramene" id="TraesROB_scaffold_007382_01G000100.1">
    <property type="protein sequence ID" value="TraesROB_scaffold_007382_01G000100.1"/>
    <property type="gene ID" value="TraesROB_scaffold_007382_01G000100"/>
</dbReference>
<dbReference type="SMR" id="A0A3B6LIF2"/>
<dbReference type="Gramene" id="TraesCS5B03G0299300.1">
    <property type="protein sequence ID" value="TraesCS5B03G0299300.1.CDS1"/>
    <property type="gene ID" value="TraesCS5B03G0299300"/>
</dbReference>
<feature type="compositionally biased region" description="Basic residues" evidence="1">
    <location>
        <begin position="64"/>
        <end position="76"/>
    </location>
</feature>
<dbReference type="Proteomes" id="UP000019116">
    <property type="component" value="Chromosome 5B"/>
</dbReference>
<evidence type="ECO:0000313" key="3">
    <source>
        <dbReference type="Proteomes" id="UP000019116"/>
    </source>
</evidence>
<protein>
    <submittedName>
        <fullName evidence="2">Uncharacterized protein</fullName>
    </submittedName>
</protein>
<sequence>MVLEQLRQYELKQSKKKLRFEIESKEFAKKEKQRRSTDGAKGGKFGKVKKRLSTVAEEGGTPRRSPRVAGRKKNLGKRTAEVGGSDDPQRKGLHVTEGPNSDTMTLCLLIM</sequence>
<reference evidence="2" key="1">
    <citation type="submission" date="2018-08" db="EMBL/GenBank/DDBJ databases">
        <authorList>
            <person name="Rossello M."/>
        </authorList>
    </citation>
    <scope>NUCLEOTIDE SEQUENCE [LARGE SCALE GENOMIC DNA]</scope>
    <source>
        <strain evidence="2">cv. Chinese Spring</strain>
    </source>
</reference>
<dbReference type="EnsemblPlants" id="TraesCS5B02G112400.1">
    <property type="protein sequence ID" value="TraesCS5B02G112400.1.cds1"/>
    <property type="gene ID" value="TraesCS5B02G112400"/>
</dbReference>
<dbReference type="Gramene" id="TraesCS5B02G112400.1">
    <property type="protein sequence ID" value="TraesCS5B02G112400.1.cds1"/>
    <property type="gene ID" value="TraesCS5B02G112400"/>
</dbReference>
<reference evidence="2" key="2">
    <citation type="submission" date="2018-10" db="UniProtKB">
        <authorList>
            <consortium name="EnsemblPlants"/>
        </authorList>
    </citation>
    <scope>IDENTIFICATION</scope>
</reference>
<dbReference type="OrthoDB" id="706322at2759"/>
<organism evidence="2">
    <name type="scientific">Triticum aestivum</name>
    <name type="common">Wheat</name>
    <dbReference type="NCBI Taxonomy" id="4565"/>
    <lineage>
        <taxon>Eukaryota</taxon>
        <taxon>Viridiplantae</taxon>
        <taxon>Streptophyta</taxon>
        <taxon>Embryophyta</taxon>
        <taxon>Tracheophyta</taxon>
        <taxon>Spermatophyta</taxon>
        <taxon>Magnoliopsida</taxon>
        <taxon>Liliopsida</taxon>
        <taxon>Poales</taxon>
        <taxon>Poaceae</taxon>
        <taxon>BOP clade</taxon>
        <taxon>Pooideae</taxon>
        <taxon>Triticodae</taxon>
        <taxon>Triticeae</taxon>
        <taxon>Triticinae</taxon>
        <taxon>Triticum</taxon>
    </lineage>
</organism>
<evidence type="ECO:0000256" key="1">
    <source>
        <dbReference type="SAM" id="MobiDB-lite"/>
    </source>
</evidence>
<evidence type="ECO:0000313" key="2">
    <source>
        <dbReference type="EnsemblPlants" id="TraesCS5B02G112400.1.cds1"/>
    </source>
</evidence>
<name>A0A3B6LIF2_WHEAT</name>
<proteinExistence type="predicted"/>
<accession>A0A3B6LIF2</accession>
<dbReference type="AlphaFoldDB" id="A0A3B6LIF2"/>
<feature type="region of interest" description="Disordered" evidence="1">
    <location>
        <begin position="28"/>
        <end position="102"/>
    </location>
</feature>